<name>A0A0G0TW61_9BACT</name>
<evidence type="ECO:0000313" key="2">
    <source>
        <dbReference type="EMBL" id="KKR51330.1"/>
    </source>
</evidence>
<keyword evidence="1" id="KW-1133">Transmembrane helix</keyword>
<dbReference type="InterPro" id="IPR010406">
    <property type="entry name" value="DUF1003"/>
</dbReference>
<comment type="caution">
    <text evidence="2">The sequence shown here is derived from an EMBL/GenBank/DDBJ whole genome shotgun (WGS) entry which is preliminary data.</text>
</comment>
<dbReference type="PATRIC" id="fig|1618405.3.peg.17"/>
<organism evidence="2 3">
    <name type="scientific">Candidatus Curtissbacteria bacterium GW2011_GWA1_40_16</name>
    <dbReference type="NCBI Taxonomy" id="1618405"/>
    <lineage>
        <taxon>Bacteria</taxon>
        <taxon>Candidatus Curtissiibacteriota</taxon>
    </lineage>
</organism>
<feature type="transmembrane region" description="Helical" evidence="1">
    <location>
        <begin position="71"/>
        <end position="93"/>
    </location>
</feature>
<evidence type="ECO:0000313" key="3">
    <source>
        <dbReference type="Proteomes" id="UP000034531"/>
    </source>
</evidence>
<gene>
    <name evidence="2" type="ORF">UT84_C0001G0015</name>
</gene>
<dbReference type="EMBL" id="LBYI01000001">
    <property type="protein sequence ID" value="KKR51330.1"/>
    <property type="molecule type" value="Genomic_DNA"/>
</dbReference>
<dbReference type="AlphaFoldDB" id="A0A0G0TW61"/>
<feature type="transmembrane region" description="Helical" evidence="1">
    <location>
        <begin position="39"/>
        <end position="59"/>
    </location>
</feature>
<keyword evidence="1" id="KW-0472">Membrane</keyword>
<dbReference type="Proteomes" id="UP000034531">
    <property type="component" value="Unassembled WGS sequence"/>
</dbReference>
<dbReference type="Pfam" id="PF06210">
    <property type="entry name" value="DUF1003"/>
    <property type="match status" value="1"/>
</dbReference>
<reference evidence="2 3" key="1">
    <citation type="journal article" date="2015" name="Nature">
        <title>rRNA introns, odd ribosomes, and small enigmatic genomes across a large radiation of phyla.</title>
        <authorList>
            <person name="Brown C.T."/>
            <person name="Hug L.A."/>
            <person name="Thomas B.C."/>
            <person name="Sharon I."/>
            <person name="Castelle C.J."/>
            <person name="Singh A."/>
            <person name="Wilkins M.J."/>
            <person name="Williams K.H."/>
            <person name="Banfield J.F."/>
        </authorList>
    </citation>
    <scope>NUCLEOTIDE SEQUENCE [LARGE SCALE GENOMIC DNA]</scope>
</reference>
<proteinExistence type="predicted"/>
<accession>A0A0G0TW61</accession>
<protein>
    <submittedName>
        <fullName evidence="2">Membrane protein-like protein</fullName>
    </submittedName>
</protein>
<keyword evidence="1" id="KW-0812">Transmembrane</keyword>
<evidence type="ECO:0000256" key="1">
    <source>
        <dbReference type="SAM" id="Phobius"/>
    </source>
</evidence>
<sequence>MDTNFREYLKLRHKPENVNVKHKTGLGVQDKIALFSTRIIGTMYAVYFFIVFLSGWILWQAYFANKPFDPFPFVFLLFLGNIVQLLLMPLIMVGQNLQGKHAEIRTEEEYRTTISSYEDIEQILLHLSEQDKLLEKQLELLNDLAKGLKSKAH</sequence>